<organism evidence="5 6">
    <name type="scientific">Agrococcus baldri</name>
    <dbReference type="NCBI Taxonomy" id="153730"/>
    <lineage>
        <taxon>Bacteria</taxon>
        <taxon>Bacillati</taxon>
        <taxon>Actinomycetota</taxon>
        <taxon>Actinomycetes</taxon>
        <taxon>Micrococcales</taxon>
        <taxon>Microbacteriaceae</taxon>
        <taxon>Agrococcus</taxon>
    </lineage>
</organism>
<dbReference type="SMART" id="SM00345">
    <property type="entry name" value="HTH_GNTR"/>
    <property type="match status" value="1"/>
</dbReference>
<dbReference type="Gene3D" id="1.10.10.10">
    <property type="entry name" value="Winged helix-like DNA-binding domain superfamily/Winged helix DNA-binding domain"/>
    <property type="match status" value="1"/>
</dbReference>
<evidence type="ECO:0000313" key="5">
    <source>
        <dbReference type="EMBL" id="GEK79540.1"/>
    </source>
</evidence>
<dbReference type="Pfam" id="PF07729">
    <property type="entry name" value="FCD"/>
    <property type="match status" value="1"/>
</dbReference>
<dbReference type="SMART" id="SM00895">
    <property type="entry name" value="FCD"/>
    <property type="match status" value="1"/>
</dbReference>
<dbReference type="SUPFAM" id="SSF48008">
    <property type="entry name" value="GntR ligand-binding domain-like"/>
    <property type="match status" value="1"/>
</dbReference>
<gene>
    <name evidence="5" type="ORF">ABA31_08910</name>
</gene>
<keyword evidence="2" id="KW-0238">DNA-binding</keyword>
<dbReference type="PRINTS" id="PR00035">
    <property type="entry name" value="HTHGNTR"/>
</dbReference>
<evidence type="ECO:0000256" key="3">
    <source>
        <dbReference type="ARBA" id="ARBA00023163"/>
    </source>
</evidence>
<dbReference type="InterPro" id="IPR000524">
    <property type="entry name" value="Tscrpt_reg_HTH_GntR"/>
</dbReference>
<dbReference type="EMBL" id="BJUU01000003">
    <property type="protein sequence ID" value="GEK79540.1"/>
    <property type="molecule type" value="Genomic_DNA"/>
</dbReference>
<accession>A0AA87RFL9</accession>
<dbReference type="InterPro" id="IPR011711">
    <property type="entry name" value="GntR_C"/>
</dbReference>
<dbReference type="AlphaFoldDB" id="A0AA87RFL9"/>
<dbReference type="Gene3D" id="1.20.120.530">
    <property type="entry name" value="GntR ligand-binding domain-like"/>
    <property type="match status" value="1"/>
</dbReference>
<feature type="domain" description="HTH gntR-type" evidence="4">
    <location>
        <begin position="8"/>
        <end position="75"/>
    </location>
</feature>
<dbReference type="GO" id="GO:0003677">
    <property type="term" value="F:DNA binding"/>
    <property type="evidence" value="ECO:0007669"/>
    <property type="project" value="UniProtKB-KW"/>
</dbReference>
<reference evidence="5 6" key="1">
    <citation type="submission" date="2019-07" db="EMBL/GenBank/DDBJ databases">
        <title>Whole genome shotgun sequence of Agrococcus baldri NBRC 103055.</title>
        <authorList>
            <person name="Hosoyama A."/>
            <person name="Uohara A."/>
            <person name="Ohji S."/>
            <person name="Ichikawa N."/>
        </authorList>
    </citation>
    <scope>NUCLEOTIDE SEQUENCE [LARGE SCALE GENOMIC DNA]</scope>
    <source>
        <strain evidence="5 6">NBRC 103055</strain>
    </source>
</reference>
<keyword evidence="3" id="KW-0804">Transcription</keyword>
<dbReference type="RefSeq" id="WP_186808115.1">
    <property type="nucleotide sequence ID" value="NZ_BJUU01000003.1"/>
</dbReference>
<protein>
    <submittedName>
        <fullName evidence="5">GntR family transcriptional regulator</fullName>
    </submittedName>
</protein>
<comment type="caution">
    <text evidence="5">The sequence shown here is derived from an EMBL/GenBank/DDBJ whole genome shotgun (WGS) entry which is preliminary data.</text>
</comment>
<dbReference type="SUPFAM" id="SSF46785">
    <property type="entry name" value="Winged helix' DNA-binding domain"/>
    <property type="match status" value="1"/>
</dbReference>
<dbReference type="InterPro" id="IPR036388">
    <property type="entry name" value="WH-like_DNA-bd_sf"/>
</dbReference>
<evidence type="ECO:0000313" key="6">
    <source>
        <dbReference type="Proteomes" id="UP000321749"/>
    </source>
</evidence>
<name>A0AA87RFL9_9MICO</name>
<dbReference type="InterPro" id="IPR036390">
    <property type="entry name" value="WH_DNA-bd_sf"/>
</dbReference>
<evidence type="ECO:0000259" key="4">
    <source>
        <dbReference type="PROSITE" id="PS50949"/>
    </source>
</evidence>
<dbReference type="GO" id="GO:0003700">
    <property type="term" value="F:DNA-binding transcription factor activity"/>
    <property type="evidence" value="ECO:0007669"/>
    <property type="project" value="InterPro"/>
</dbReference>
<dbReference type="InterPro" id="IPR008920">
    <property type="entry name" value="TF_FadR/GntR_C"/>
</dbReference>
<evidence type="ECO:0000256" key="2">
    <source>
        <dbReference type="ARBA" id="ARBA00023125"/>
    </source>
</evidence>
<keyword evidence="6" id="KW-1185">Reference proteome</keyword>
<evidence type="ECO:0000256" key="1">
    <source>
        <dbReference type="ARBA" id="ARBA00023015"/>
    </source>
</evidence>
<dbReference type="Pfam" id="PF00392">
    <property type="entry name" value="GntR"/>
    <property type="match status" value="1"/>
</dbReference>
<dbReference type="PANTHER" id="PTHR43537">
    <property type="entry name" value="TRANSCRIPTIONAL REGULATOR, GNTR FAMILY"/>
    <property type="match status" value="1"/>
</dbReference>
<dbReference type="PROSITE" id="PS50949">
    <property type="entry name" value="HTH_GNTR"/>
    <property type="match status" value="1"/>
</dbReference>
<sequence>MTLERRAAPLREQAVEALRASIVRGELAPGARITEKSLELRLGVSRTVVREALRQLESERLVHIQPGSGPVVAELTTDEARQLYEVRAALEATAARLAARHGDARQIRALQAAFARIGEQPPSSLDEQLAIKNAFYDALIAASRNQIIGEQLANVQARISQLRAVTLSAPNRQPAMRAELGAVVDAIARGDADAAYDHSVAHVMAASAIALAHLEAHEEAIA</sequence>
<dbReference type="PANTHER" id="PTHR43537:SF24">
    <property type="entry name" value="GLUCONATE OPERON TRANSCRIPTIONAL REPRESSOR"/>
    <property type="match status" value="1"/>
</dbReference>
<dbReference type="CDD" id="cd07377">
    <property type="entry name" value="WHTH_GntR"/>
    <property type="match status" value="1"/>
</dbReference>
<dbReference type="Proteomes" id="UP000321749">
    <property type="component" value="Unassembled WGS sequence"/>
</dbReference>
<proteinExistence type="predicted"/>
<keyword evidence="1" id="KW-0805">Transcription regulation</keyword>